<evidence type="ECO:0000313" key="3">
    <source>
        <dbReference type="EMBL" id="EPQ15333.1"/>
    </source>
</evidence>
<keyword evidence="4" id="KW-1185">Reference proteome</keyword>
<feature type="chain" id="PRO_5004543726" evidence="2">
    <location>
        <begin position="23"/>
        <end position="130"/>
    </location>
</feature>
<keyword evidence="2" id="KW-0732">Signal</keyword>
<protein>
    <submittedName>
        <fullName evidence="3">Uncharacterized protein</fullName>
    </submittedName>
</protein>
<dbReference type="EMBL" id="KE164129">
    <property type="protein sequence ID" value="EPQ15333.1"/>
    <property type="molecule type" value="Genomic_DNA"/>
</dbReference>
<proteinExistence type="predicted"/>
<feature type="region of interest" description="Disordered" evidence="1">
    <location>
        <begin position="111"/>
        <end position="130"/>
    </location>
</feature>
<gene>
    <name evidence="3" type="ORF">D623_10018699</name>
</gene>
<name>S7PWG7_MYOBR</name>
<reference evidence="3 4" key="1">
    <citation type="journal article" date="2013" name="Nat. Commun.">
        <title>Genome analysis reveals insights into physiology and longevity of the Brandt's bat Myotis brandtii.</title>
        <authorList>
            <person name="Seim I."/>
            <person name="Fang X."/>
            <person name="Xiong Z."/>
            <person name="Lobanov A.V."/>
            <person name="Huang Z."/>
            <person name="Ma S."/>
            <person name="Feng Y."/>
            <person name="Turanov A.A."/>
            <person name="Zhu Y."/>
            <person name="Lenz T.L."/>
            <person name="Gerashchenko M.V."/>
            <person name="Fan D."/>
            <person name="Hee Yim S."/>
            <person name="Yao X."/>
            <person name="Jordan D."/>
            <person name="Xiong Y."/>
            <person name="Ma Y."/>
            <person name="Lyapunov A.N."/>
            <person name="Chen G."/>
            <person name="Kulakova O.I."/>
            <person name="Sun Y."/>
            <person name="Lee S.G."/>
            <person name="Bronson R.T."/>
            <person name="Moskalev A.A."/>
            <person name="Sunyaev S.R."/>
            <person name="Zhang G."/>
            <person name="Krogh A."/>
            <person name="Wang J."/>
            <person name="Gladyshev V.N."/>
        </authorList>
    </citation>
    <scope>NUCLEOTIDE SEQUENCE [LARGE SCALE GENOMIC DNA]</scope>
</reference>
<organism evidence="3 4">
    <name type="scientific">Myotis brandtii</name>
    <name type="common">Brandt's bat</name>
    <dbReference type="NCBI Taxonomy" id="109478"/>
    <lineage>
        <taxon>Eukaryota</taxon>
        <taxon>Metazoa</taxon>
        <taxon>Chordata</taxon>
        <taxon>Craniata</taxon>
        <taxon>Vertebrata</taxon>
        <taxon>Euteleostomi</taxon>
        <taxon>Mammalia</taxon>
        <taxon>Eutheria</taxon>
        <taxon>Laurasiatheria</taxon>
        <taxon>Chiroptera</taxon>
        <taxon>Yangochiroptera</taxon>
        <taxon>Vespertilionidae</taxon>
        <taxon>Myotis</taxon>
    </lineage>
</organism>
<dbReference type="AlphaFoldDB" id="S7PWG7"/>
<evidence type="ECO:0000256" key="2">
    <source>
        <dbReference type="SAM" id="SignalP"/>
    </source>
</evidence>
<feature type="signal peptide" evidence="2">
    <location>
        <begin position="1"/>
        <end position="22"/>
    </location>
</feature>
<accession>S7PWG7</accession>
<evidence type="ECO:0000313" key="4">
    <source>
        <dbReference type="Proteomes" id="UP000052978"/>
    </source>
</evidence>
<evidence type="ECO:0000256" key="1">
    <source>
        <dbReference type="SAM" id="MobiDB-lite"/>
    </source>
</evidence>
<dbReference type="Proteomes" id="UP000052978">
    <property type="component" value="Unassembled WGS sequence"/>
</dbReference>
<sequence length="130" mass="13574">MQATAHLLNLLLLSLLAGFGPSQRIPARNTPLADVLRFVAENTGAAACNTQGTAAEADSGPLGREAGVGERGWGSSAAFCSWRDERAQQVLITGDQRQEGESWEGCGVAWLSNSENQPAPATGVNAEPLL</sequence>